<evidence type="ECO:0000256" key="4">
    <source>
        <dbReference type="ARBA" id="ARBA00022552"/>
    </source>
</evidence>
<keyword evidence="16" id="KW-1185">Reference proteome</keyword>
<keyword evidence="10 13" id="KW-0408">Iron</keyword>
<comment type="function">
    <text evidence="13">Specifically methylates position 2 of adenine 2503 in 23S rRNA and position 2 of adenine 37 in tRNAs.</text>
</comment>
<dbReference type="HAMAP" id="MF_01849">
    <property type="entry name" value="RNA_methyltr_RlmN"/>
    <property type="match status" value="1"/>
</dbReference>
<comment type="cofactor">
    <cofactor evidence="13">
        <name>[4Fe-4S] cluster</name>
        <dbReference type="ChEBI" id="CHEBI:49883"/>
    </cofactor>
    <text evidence="13">Binds 1 [4Fe-4S] cluster. The cluster is coordinated with 3 cysteines and an exchangeable S-adenosyl-L-methionine.</text>
</comment>
<evidence type="ECO:0000256" key="1">
    <source>
        <dbReference type="ARBA" id="ARBA00004496"/>
    </source>
</evidence>
<dbReference type="SMART" id="SM00729">
    <property type="entry name" value="Elp3"/>
    <property type="match status" value="1"/>
</dbReference>
<dbReference type="EMBL" id="CP001839">
    <property type="protein sequence ID" value="ADA67178.1"/>
    <property type="molecule type" value="Genomic_DNA"/>
</dbReference>
<dbReference type="Pfam" id="PF21016">
    <property type="entry name" value="RlmN_N"/>
    <property type="match status" value="1"/>
</dbReference>
<dbReference type="SFLD" id="SFLDF00275">
    <property type="entry name" value="adenosine_C2_methyltransferase"/>
    <property type="match status" value="1"/>
</dbReference>
<feature type="binding site" evidence="13">
    <location>
        <begin position="158"/>
        <end position="159"/>
    </location>
    <ligand>
        <name>S-adenosyl-L-methionine</name>
        <dbReference type="ChEBI" id="CHEBI:59789"/>
    </ligand>
</feature>
<proteinExistence type="inferred from homology"/>
<name>D2C892_THEP2</name>
<dbReference type="RefSeq" id="WP_011943565.1">
    <property type="nucleotide sequence ID" value="NC_013642.1"/>
</dbReference>
<evidence type="ECO:0000256" key="7">
    <source>
        <dbReference type="ARBA" id="ARBA00022691"/>
    </source>
</evidence>
<dbReference type="InterPro" id="IPR040072">
    <property type="entry name" value="Methyltransferase_A"/>
</dbReference>
<evidence type="ECO:0000313" key="15">
    <source>
        <dbReference type="EMBL" id="ADA67178.1"/>
    </source>
</evidence>
<evidence type="ECO:0000259" key="14">
    <source>
        <dbReference type="PROSITE" id="PS51918"/>
    </source>
</evidence>
<evidence type="ECO:0000256" key="9">
    <source>
        <dbReference type="ARBA" id="ARBA00022723"/>
    </source>
</evidence>
<keyword evidence="2 13" id="KW-0004">4Fe-4S</keyword>
<feature type="active site" description="Proton acceptor" evidence="13">
    <location>
        <position position="91"/>
    </location>
</feature>
<dbReference type="InterPro" id="IPR007197">
    <property type="entry name" value="rSAM"/>
</dbReference>
<keyword evidence="12 13" id="KW-1015">Disulfide bond</keyword>
<dbReference type="CDD" id="cd01335">
    <property type="entry name" value="Radical_SAM"/>
    <property type="match status" value="1"/>
</dbReference>
<dbReference type="GO" id="GO:0070040">
    <property type="term" value="F:rRNA (adenine(2503)-C2-)-methyltransferase activity"/>
    <property type="evidence" value="ECO:0007669"/>
    <property type="project" value="UniProtKB-UniRule"/>
</dbReference>
<dbReference type="PANTHER" id="PTHR30544:SF5">
    <property type="entry name" value="RADICAL SAM CORE DOMAIN-CONTAINING PROTEIN"/>
    <property type="match status" value="1"/>
</dbReference>
<dbReference type="AlphaFoldDB" id="D2C892"/>
<dbReference type="Pfam" id="PF04055">
    <property type="entry name" value="Radical_SAM"/>
    <property type="match status" value="1"/>
</dbReference>
<keyword evidence="5 13" id="KW-0489">Methyltransferase</keyword>
<comment type="catalytic activity">
    <reaction evidence="13">
        <text>adenosine(37) in tRNA + 2 reduced [2Fe-2S]-[ferredoxin] + 2 S-adenosyl-L-methionine = 2-methyladenosine(37) in tRNA + 5'-deoxyadenosine + L-methionine + 2 oxidized [2Fe-2S]-[ferredoxin] + S-adenosyl-L-homocysteine</text>
        <dbReference type="Rhea" id="RHEA:43332"/>
        <dbReference type="Rhea" id="RHEA-COMP:10000"/>
        <dbReference type="Rhea" id="RHEA-COMP:10001"/>
        <dbReference type="Rhea" id="RHEA-COMP:10162"/>
        <dbReference type="Rhea" id="RHEA-COMP:10485"/>
        <dbReference type="ChEBI" id="CHEBI:17319"/>
        <dbReference type="ChEBI" id="CHEBI:33737"/>
        <dbReference type="ChEBI" id="CHEBI:33738"/>
        <dbReference type="ChEBI" id="CHEBI:57844"/>
        <dbReference type="ChEBI" id="CHEBI:57856"/>
        <dbReference type="ChEBI" id="CHEBI:59789"/>
        <dbReference type="ChEBI" id="CHEBI:74411"/>
        <dbReference type="ChEBI" id="CHEBI:74497"/>
        <dbReference type="EC" id="2.1.1.192"/>
    </reaction>
</comment>
<keyword evidence="3 13" id="KW-0963">Cytoplasm</keyword>
<dbReference type="GO" id="GO:0030488">
    <property type="term" value="P:tRNA methylation"/>
    <property type="evidence" value="ECO:0007669"/>
    <property type="project" value="UniProtKB-UniRule"/>
</dbReference>
<keyword evidence="4 13" id="KW-0698">rRNA processing</keyword>
<evidence type="ECO:0000313" key="16">
    <source>
        <dbReference type="Proteomes" id="UP000000940"/>
    </source>
</evidence>
<dbReference type="GO" id="GO:0019843">
    <property type="term" value="F:rRNA binding"/>
    <property type="evidence" value="ECO:0007669"/>
    <property type="project" value="UniProtKB-UniRule"/>
</dbReference>
<keyword evidence="6 13" id="KW-0808">Transferase</keyword>
<evidence type="ECO:0000256" key="2">
    <source>
        <dbReference type="ARBA" id="ARBA00022485"/>
    </source>
</evidence>
<dbReference type="GO" id="GO:0051539">
    <property type="term" value="F:4 iron, 4 sulfur cluster binding"/>
    <property type="evidence" value="ECO:0007669"/>
    <property type="project" value="UniProtKB-UniRule"/>
</dbReference>
<dbReference type="FunFam" id="3.20.20.70:FF:000014">
    <property type="entry name" value="Probable dual-specificity RNA methyltransferase RlmN"/>
    <property type="match status" value="1"/>
</dbReference>
<feature type="binding site" evidence="13">
    <location>
        <position position="118"/>
    </location>
    <ligand>
        <name>[4Fe-4S] cluster</name>
        <dbReference type="ChEBI" id="CHEBI:49883"/>
        <note>4Fe-4S-S-AdoMet</note>
    </ligand>
</feature>
<dbReference type="InterPro" id="IPR027492">
    <property type="entry name" value="RNA_MTrfase_RlmN"/>
</dbReference>
<feature type="active site" description="S-methylcysteine intermediate" evidence="13">
    <location>
        <position position="331"/>
    </location>
</feature>
<evidence type="ECO:0000256" key="8">
    <source>
        <dbReference type="ARBA" id="ARBA00022694"/>
    </source>
</evidence>
<feature type="binding site" evidence="13">
    <location>
        <begin position="213"/>
        <end position="215"/>
    </location>
    <ligand>
        <name>S-adenosyl-L-methionine</name>
        <dbReference type="ChEBI" id="CHEBI:59789"/>
    </ligand>
</feature>
<dbReference type="SFLD" id="SFLDS00029">
    <property type="entry name" value="Radical_SAM"/>
    <property type="match status" value="1"/>
</dbReference>
<organism evidence="15 16">
    <name type="scientific">Thermotoga petrophila (strain ATCC BAA-489 / DSM 13996 / JCM 10882 / RKU-10)</name>
    <name type="common">Thermotoga naphthophila</name>
    <dbReference type="NCBI Taxonomy" id="590168"/>
    <lineage>
        <taxon>Bacteria</taxon>
        <taxon>Thermotogati</taxon>
        <taxon>Thermotogota</taxon>
        <taxon>Thermotogae</taxon>
        <taxon>Thermotogales</taxon>
        <taxon>Thermotogaceae</taxon>
        <taxon>Thermotoga</taxon>
    </lineage>
</organism>
<dbReference type="InterPro" id="IPR058240">
    <property type="entry name" value="rSAM_sf"/>
</dbReference>
<evidence type="ECO:0000256" key="10">
    <source>
        <dbReference type="ARBA" id="ARBA00023004"/>
    </source>
</evidence>
<keyword evidence="8 13" id="KW-0819">tRNA processing</keyword>
<dbReference type="EC" id="2.1.1.192" evidence="13"/>
<feature type="binding site" evidence="13">
    <location>
        <position position="115"/>
    </location>
    <ligand>
        <name>[4Fe-4S] cluster</name>
        <dbReference type="ChEBI" id="CHEBI:49883"/>
        <note>4Fe-4S-S-AdoMet</note>
    </ligand>
</feature>
<dbReference type="InterPro" id="IPR006638">
    <property type="entry name" value="Elp3/MiaA/NifB-like_rSAM"/>
</dbReference>
<accession>D2C892</accession>
<dbReference type="Proteomes" id="UP000000940">
    <property type="component" value="Chromosome"/>
</dbReference>
<sequence>MKNLLDLSYEELITEITNLGLERYRADQILDWIFNKKVNNFDEMTNLSKKHRALLKEHFSIPFLKLLDKKVSRIDGTTKFLWELEDGNTIESVMLFHPDRITACISTQVGCPVKCIFCATGMSGFVRNLTTGEIVAQILSMEKEEKKKIGNVVYMGMGEPLLNYENTIKSIRTLNHKKMGNIGIRRITISTVGIPDRIIQLAEEGLDVKLALSLHAPTNFKRDQLVPLNKKYSIEEILNAVKIYQKKTGNRVTIEYVLIKGMNDEISDAKKLAEILKNMKVFVNLIPVNPTVEDLKKPSRERLLTFKRILLESGIEAEIRREKGADIEAACGQLRLKRIKSTS</sequence>
<reference evidence="15 16" key="1">
    <citation type="submission" date="2009-12" db="EMBL/GenBank/DDBJ databases">
        <title>Complete sequence of Thermotoga petrophila RKU-1.</title>
        <authorList>
            <consortium name="US DOE Joint Genome Institute"/>
            <person name="Lucas S."/>
            <person name="Copeland A."/>
            <person name="Lapidus A."/>
            <person name="Glavina del Rio T."/>
            <person name="Dalin E."/>
            <person name="Tice H."/>
            <person name="Bruce D."/>
            <person name="Goodwin L."/>
            <person name="Pitluck S."/>
            <person name="Munk A.C."/>
            <person name="Brettin T."/>
            <person name="Detter J.C."/>
            <person name="Han C."/>
            <person name="Tapia R."/>
            <person name="Larimer F."/>
            <person name="Land M."/>
            <person name="Hauser L."/>
            <person name="Kyrpides N."/>
            <person name="Mikhailova N."/>
            <person name="Nelson K.E."/>
            <person name="Gogarten J.P."/>
            <person name="Noll K.M."/>
        </authorList>
    </citation>
    <scope>NUCLEOTIDE SEQUENCE [LARGE SCALE GENOMIC DNA]</scope>
    <source>
        <strain evidence="16">ATCC BAA-489 / DSM 13996 / JCM 10882 / RKU-10</strain>
    </source>
</reference>
<gene>
    <name evidence="13" type="primary">rlmN</name>
    <name evidence="15" type="ordered locus">Tnap_1091</name>
</gene>
<feature type="domain" description="Radical SAM core" evidence="14">
    <location>
        <begin position="97"/>
        <end position="326"/>
    </location>
</feature>
<dbReference type="SMR" id="D2C892"/>
<dbReference type="PIRSF" id="PIRSF006004">
    <property type="entry name" value="CHP00048"/>
    <property type="match status" value="1"/>
</dbReference>
<comment type="caution">
    <text evidence="13">Lacks conserved residue(s) required for the propagation of feature annotation.</text>
</comment>
<feature type="binding site" evidence="13">
    <location>
        <position position="289"/>
    </location>
    <ligand>
        <name>S-adenosyl-L-methionine</name>
        <dbReference type="ChEBI" id="CHEBI:59789"/>
    </ligand>
</feature>
<dbReference type="HOGENOM" id="CLU_029101_2_0_0"/>
<dbReference type="InterPro" id="IPR048641">
    <property type="entry name" value="RlmN_N"/>
</dbReference>
<dbReference type="GO" id="GO:0002935">
    <property type="term" value="F:tRNA (adenine(37)-C2)-methyltransferase activity"/>
    <property type="evidence" value="ECO:0007669"/>
    <property type="project" value="UniProtKB-UniRule"/>
</dbReference>
<dbReference type="GO" id="GO:0000049">
    <property type="term" value="F:tRNA binding"/>
    <property type="evidence" value="ECO:0007669"/>
    <property type="project" value="UniProtKB-UniRule"/>
</dbReference>
<comment type="catalytic activity">
    <reaction evidence="13">
        <text>adenosine(2503) in 23S rRNA + 2 reduced [2Fe-2S]-[ferredoxin] + 2 S-adenosyl-L-methionine = 2-methyladenosine(2503) in 23S rRNA + 5'-deoxyadenosine + L-methionine + 2 oxidized [2Fe-2S]-[ferredoxin] + S-adenosyl-L-homocysteine</text>
        <dbReference type="Rhea" id="RHEA:42916"/>
        <dbReference type="Rhea" id="RHEA-COMP:10000"/>
        <dbReference type="Rhea" id="RHEA-COMP:10001"/>
        <dbReference type="Rhea" id="RHEA-COMP:10152"/>
        <dbReference type="Rhea" id="RHEA-COMP:10282"/>
        <dbReference type="ChEBI" id="CHEBI:17319"/>
        <dbReference type="ChEBI" id="CHEBI:33737"/>
        <dbReference type="ChEBI" id="CHEBI:33738"/>
        <dbReference type="ChEBI" id="CHEBI:57844"/>
        <dbReference type="ChEBI" id="CHEBI:57856"/>
        <dbReference type="ChEBI" id="CHEBI:59789"/>
        <dbReference type="ChEBI" id="CHEBI:74411"/>
        <dbReference type="ChEBI" id="CHEBI:74497"/>
        <dbReference type="EC" id="2.1.1.192"/>
    </reaction>
</comment>
<dbReference type="Gene3D" id="1.10.150.530">
    <property type="match status" value="1"/>
</dbReference>
<dbReference type="PANTHER" id="PTHR30544">
    <property type="entry name" value="23S RRNA METHYLTRANSFERASE"/>
    <property type="match status" value="1"/>
</dbReference>
<dbReference type="KEGG" id="tnp:Tnap_1091"/>
<dbReference type="GO" id="GO:0005737">
    <property type="term" value="C:cytoplasm"/>
    <property type="evidence" value="ECO:0007669"/>
    <property type="project" value="UniProtKB-SubCell"/>
</dbReference>
<keyword evidence="7 13" id="KW-0949">S-adenosyl-L-methionine</keyword>
<dbReference type="Gene3D" id="3.20.20.70">
    <property type="entry name" value="Aldolase class I"/>
    <property type="match status" value="1"/>
</dbReference>
<keyword evidence="9 13" id="KW-0479">Metal-binding</keyword>
<protein>
    <recommendedName>
        <fullName evidence="13">Probable dual-specificity RNA methyltransferase RlmN</fullName>
        <ecNumber evidence="13">2.1.1.192</ecNumber>
    </recommendedName>
    <alternativeName>
        <fullName evidence="13">23S rRNA (adenine(2503)-C(2))-methyltransferase</fullName>
    </alternativeName>
    <alternativeName>
        <fullName evidence="13">23S rRNA m2A2503 methyltransferase</fullName>
    </alternativeName>
    <alternativeName>
        <fullName evidence="13">Ribosomal RNA large subunit methyltransferase N</fullName>
    </alternativeName>
    <alternativeName>
        <fullName evidence="13">tRNA (adenine(37)-C(2))-methyltransferase</fullName>
    </alternativeName>
    <alternativeName>
        <fullName evidence="13">tRNA m2A37 methyltransferase</fullName>
    </alternativeName>
</protein>
<evidence type="ECO:0000256" key="12">
    <source>
        <dbReference type="ARBA" id="ARBA00023157"/>
    </source>
</evidence>
<comment type="similarity">
    <text evidence="13">Belongs to the radical SAM superfamily. RlmN family.</text>
</comment>
<dbReference type="SUPFAM" id="SSF102114">
    <property type="entry name" value="Radical SAM enzymes"/>
    <property type="match status" value="1"/>
</dbReference>
<evidence type="ECO:0000256" key="5">
    <source>
        <dbReference type="ARBA" id="ARBA00022603"/>
    </source>
</evidence>
<dbReference type="FunFam" id="1.10.150.530:FF:000006">
    <property type="entry name" value="Probable dual-specificity RNA methyltransferase RlmN"/>
    <property type="match status" value="1"/>
</dbReference>
<dbReference type="InterPro" id="IPR013785">
    <property type="entry name" value="Aldolase_TIM"/>
</dbReference>
<dbReference type="InterPro" id="IPR004383">
    <property type="entry name" value="rRNA_lsu_MTrfase_RlmN/Cfr"/>
</dbReference>
<dbReference type="GO" id="GO:0070475">
    <property type="term" value="P:rRNA base methylation"/>
    <property type="evidence" value="ECO:0007669"/>
    <property type="project" value="UniProtKB-UniRule"/>
</dbReference>
<keyword evidence="11 13" id="KW-0411">Iron-sulfur</keyword>
<evidence type="ECO:0000256" key="3">
    <source>
        <dbReference type="ARBA" id="ARBA00022490"/>
    </source>
</evidence>
<dbReference type="NCBIfam" id="TIGR00048">
    <property type="entry name" value="rRNA_mod_RlmN"/>
    <property type="match status" value="1"/>
</dbReference>
<evidence type="ECO:0000256" key="11">
    <source>
        <dbReference type="ARBA" id="ARBA00023014"/>
    </source>
</evidence>
<evidence type="ECO:0000256" key="13">
    <source>
        <dbReference type="HAMAP-Rule" id="MF_01849"/>
    </source>
</evidence>
<feature type="binding site" evidence="13">
    <location>
        <position position="190"/>
    </location>
    <ligand>
        <name>S-adenosyl-L-methionine</name>
        <dbReference type="ChEBI" id="CHEBI:59789"/>
    </ligand>
</feature>
<dbReference type="PROSITE" id="PS51918">
    <property type="entry name" value="RADICAL_SAM"/>
    <property type="match status" value="1"/>
</dbReference>
<feature type="binding site" evidence="13">
    <location>
        <position position="111"/>
    </location>
    <ligand>
        <name>[4Fe-4S] cluster</name>
        <dbReference type="ChEBI" id="CHEBI:49883"/>
        <note>4Fe-4S-S-AdoMet</note>
    </ligand>
</feature>
<evidence type="ECO:0000256" key="6">
    <source>
        <dbReference type="ARBA" id="ARBA00022679"/>
    </source>
</evidence>
<comment type="miscellaneous">
    <text evidence="13">Reaction proceeds by a ping-pong mechanism involving intermediate methylation of a conserved cysteine residue.</text>
</comment>
<dbReference type="SFLD" id="SFLDG01062">
    <property type="entry name" value="methyltransferase_(Class_A)"/>
    <property type="match status" value="1"/>
</dbReference>
<comment type="subcellular location">
    <subcellularLocation>
        <location evidence="1 13">Cytoplasm</location>
    </subcellularLocation>
</comment>
<dbReference type="GO" id="GO:0046872">
    <property type="term" value="F:metal ion binding"/>
    <property type="evidence" value="ECO:0007669"/>
    <property type="project" value="UniProtKB-KW"/>
</dbReference>